<evidence type="ECO:0000313" key="6">
    <source>
        <dbReference type="Proteomes" id="UP000184089"/>
    </source>
</evidence>
<protein>
    <submittedName>
        <fullName evidence="4">Fe-S-containing hydro-lyase</fullName>
    </submittedName>
    <submittedName>
        <fullName evidence="5">Fumarate hydratase subunit beta</fullName>
    </submittedName>
</protein>
<keyword evidence="2" id="KW-0456">Lyase</keyword>
<dbReference type="EMBL" id="WWVX01000004">
    <property type="protein sequence ID" value="MZL69568.1"/>
    <property type="molecule type" value="Genomic_DNA"/>
</dbReference>
<dbReference type="InterPro" id="IPR036660">
    <property type="entry name" value="Fe-S_hydroAse_TtdB_cat_sf"/>
</dbReference>
<dbReference type="Proteomes" id="UP000184089">
    <property type="component" value="Unassembled WGS sequence"/>
</dbReference>
<evidence type="ECO:0000256" key="2">
    <source>
        <dbReference type="ARBA" id="ARBA00023239"/>
    </source>
</evidence>
<organism evidence="5 6">
    <name type="scientific">Bittarella massiliensis</name>
    <name type="common">ex Durand et al. 2017</name>
    <dbReference type="NCBI Taxonomy" id="1720313"/>
    <lineage>
        <taxon>Bacteria</taxon>
        <taxon>Bacillati</taxon>
        <taxon>Bacillota</taxon>
        <taxon>Clostridia</taxon>
        <taxon>Eubacteriales</taxon>
        <taxon>Oscillospiraceae</taxon>
        <taxon>Bittarella (ex Durand et al. 2017)</taxon>
    </lineage>
</organism>
<dbReference type="PANTHER" id="PTHR43351">
    <property type="entry name" value="L(+)-TARTRATE DEHYDRATASE SUBUNIT BETA"/>
    <property type="match status" value="1"/>
</dbReference>
<evidence type="ECO:0000259" key="3">
    <source>
        <dbReference type="Pfam" id="PF05683"/>
    </source>
</evidence>
<dbReference type="PANTHER" id="PTHR43351:SF2">
    <property type="entry name" value="L(+)-TARTRATE DEHYDRATASE SUBUNIT BETA-RELATED"/>
    <property type="match status" value="1"/>
</dbReference>
<proteinExistence type="inferred from homology"/>
<evidence type="ECO:0000313" key="7">
    <source>
        <dbReference type="Proteomes" id="UP000474718"/>
    </source>
</evidence>
<dbReference type="Pfam" id="PF05683">
    <property type="entry name" value="Fumerase_C"/>
    <property type="match status" value="1"/>
</dbReference>
<feature type="domain" description="Fe-S hydro-lyase tartrate dehydratase beta-type catalytic" evidence="3">
    <location>
        <begin position="6"/>
        <end position="175"/>
    </location>
</feature>
<dbReference type="GO" id="GO:0016836">
    <property type="term" value="F:hydro-lyase activity"/>
    <property type="evidence" value="ECO:0007669"/>
    <property type="project" value="InterPro"/>
</dbReference>
<reference evidence="4 7" key="3">
    <citation type="journal article" date="2019" name="Nat. Med.">
        <title>A library of human gut bacterial isolates paired with longitudinal multiomics data enables mechanistic microbiome research.</title>
        <authorList>
            <person name="Poyet M."/>
            <person name="Groussin M."/>
            <person name="Gibbons S.M."/>
            <person name="Avila-Pacheco J."/>
            <person name="Jiang X."/>
            <person name="Kearney S.M."/>
            <person name="Perrotta A.R."/>
            <person name="Berdy B."/>
            <person name="Zhao S."/>
            <person name="Lieberman T.D."/>
            <person name="Swanson P.K."/>
            <person name="Smith M."/>
            <person name="Roesemann S."/>
            <person name="Alexander J.E."/>
            <person name="Rich S.A."/>
            <person name="Livny J."/>
            <person name="Vlamakis H."/>
            <person name="Clish C."/>
            <person name="Bullock K."/>
            <person name="Deik A."/>
            <person name="Scott J."/>
            <person name="Pierce K.A."/>
            <person name="Xavier R.J."/>
            <person name="Alm E.J."/>
        </authorList>
    </citation>
    <scope>NUCLEOTIDE SEQUENCE [LARGE SCALE GENOMIC DNA]</scope>
    <source>
        <strain evidence="4 7">BIOML-A2</strain>
    </source>
</reference>
<keyword evidence="7" id="KW-1185">Reference proteome</keyword>
<gene>
    <name evidence="4" type="ORF">GT747_07325</name>
    <name evidence="5" type="ORF">SAMN05444424_0671</name>
</gene>
<accession>A0AAQ1MBR4</accession>
<evidence type="ECO:0000313" key="5">
    <source>
        <dbReference type="EMBL" id="SHF78548.1"/>
    </source>
</evidence>
<dbReference type="NCBIfam" id="NF005310">
    <property type="entry name" value="PRK06842.1"/>
    <property type="match status" value="1"/>
</dbReference>
<comment type="caution">
    <text evidence="5">The sequence shown here is derived from an EMBL/GenBank/DDBJ whole genome shotgun (WGS) entry which is preliminary data.</text>
</comment>
<reference evidence="5" key="1">
    <citation type="submission" date="2016-11" db="EMBL/GenBank/DDBJ databases">
        <authorList>
            <person name="Varghese N."/>
            <person name="Submissions S."/>
        </authorList>
    </citation>
    <scope>NUCLEOTIDE SEQUENCE</scope>
    <source>
        <strain evidence="5">DSM 4029</strain>
    </source>
</reference>
<sequence>MEKKITTPLTREAARQLRCGESVLISGVIYTARDAAHKRLVELAEKGGPLPFDIENATIYYVGPTPAKEGRPIGSAGPTTSYRMDAYSPTLIALGETGMIGKGKRGPEVIAAMKEHGAVYFGAIGGAGALLARCVKKAEIVAYEDLGAEAVRRLEVEDFPAVVVIDSTGKNLYETGRAEYLATRDGK</sequence>
<dbReference type="SUPFAM" id="SSF117457">
    <property type="entry name" value="FumA C-terminal domain-like"/>
    <property type="match status" value="1"/>
</dbReference>
<dbReference type="EMBL" id="FQVY01000001">
    <property type="protein sequence ID" value="SHF78548.1"/>
    <property type="molecule type" value="Genomic_DNA"/>
</dbReference>
<evidence type="ECO:0000256" key="1">
    <source>
        <dbReference type="ARBA" id="ARBA00008876"/>
    </source>
</evidence>
<dbReference type="InterPro" id="IPR004647">
    <property type="entry name" value="Fe-S_hydro-lyase_TtdB-typ_cat"/>
</dbReference>
<name>A0AAQ1MBR4_9FIRM</name>
<dbReference type="AlphaFoldDB" id="A0AAQ1MBR4"/>
<reference evidence="6" key="2">
    <citation type="submission" date="2016-11" db="EMBL/GenBank/DDBJ databases">
        <authorList>
            <person name="Jaros S."/>
            <person name="Januszkiewicz K."/>
            <person name="Wedrychowicz H."/>
        </authorList>
    </citation>
    <scope>NUCLEOTIDE SEQUENCE [LARGE SCALE GENOMIC DNA]</scope>
    <source>
        <strain evidence="6">DSM 4029</strain>
    </source>
</reference>
<dbReference type="RefSeq" id="WP_021659896.1">
    <property type="nucleotide sequence ID" value="NZ_FQVY01000001.1"/>
</dbReference>
<dbReference type="NCBIfam" id="TIGR00723">
    <property type="entry name" value="ttdB_fumA_fumB"/>
    <property type="match status" value="1"/>
</dbReference>
<evidence type="ECO:0000313" key="4">
    <source>
        <dbReference type="EMBL" id="MZL69568.1"/>
    </source>
</evidence>
<dbReference type="Gene3D" id="3.20.130.10">
    <property type="entry name" value="Fe-S hydro-lyase, tartrate dehydratase beta-type, catalytic domain"/>
    <property type="match status" value="1"/>
</dbReference>
<dbReference type="Proteomes" id="UP000474718">
    <property type="component" value="Unassembled WGS sequence"/>
</dbReference>
<comment type="similarity">
    <text evidence="1">Belongs to the class-I fumarase family.</text>
</comment>